<organism evidence="3 4">
    <name type="scientific">Malassezia sympodialis (strain ATCC 42132)</name>
    <name type="common">Atopic eczema-associated yeast</name>
    <dbReference type="NCBI Taxonomy" id="1230383"/>
    <lineage>
        <taxon>Eukaryota</taxon>
        <taxon>Fungi</taxon>
        <taxon>Dikarya</taxon>
        <taxon>Basidiomycota</taxon>
        <taxon>Ustilaginomycotina</taxon>
        <taxon>Malasseziomycetes</taxon>
        <taxon>Malasseziales</taxon>
        <taxon>Malasseziaceae</taxon>
        <taxon>Malassezia</taxon>
    </lineage>
</organism>
<feature type="transmembrane region" description="Helical" evidence="2">
    <location>
        <begin position="692"/>
        <end position="713"/>
    </location>
</feature>
<dbReference type="PANTHER" id="PTHR35872:SF2">
    <property type="entry name" value="INTEGRAL MEMBRANE PROTEIN (AFU_ORTHOLOGUE AFUA_5G07110)"/>
    <property type="match status" value="1"/>
</dbReference>
<dbReference type="OrthoDB" id="3365211at2759"/>
<feature type="transmembrane region" description="Helical" evidence="2">
    <location>
        <begin position="655"/>
        <end position="680"/>
    </location>
</feature>
<keyword evidence="2" id="KW-1133">Transmembrane helix</keyword>
<feature type="compositionally biased region" description="Polar residues" evidence="1">
    <location>
        <begin position="57"/>
        <end position="72"/>
    </location>
</feature>
<feature type="compositionally biased region" description="Acidic residues" evidence="1">
    <location>
        <begin position="361"/>
        <end position="370"/>
    </location>
</feature>
<dbReference type="VEuPathDB" id="FungiDB:MSYG_0280"/>
<feature type="compositionally biased region" description="Basic and acidic residues" evidence="1">
    <location>
        <begin position="221"/>
        <end position="234"/>
    </location>
</feature>
<evidence type="ECO:0000256" key="1">
    <source>
        <dbReference type="SAM" id="MobiDB-lite"/>
    </source>
</evidence>
<keyword evidence="4" id="KW-1185">Reference proteome</keyword>
<keyword evidence="2" id="KW-0812">Transmembrane</keyword>
<keyword evidence="2" id="KW-0472">Membrane</keyword>
<dbReference type="Proteomes" id="UP000186303">
    <property type="component" value="Chromosome 1"/>
</dbReference>
<feature type="region of interest" description="Disordered" evidence="1">
    <location>
        <begin position="1"/>
        <end position="172"/>
    </location>
</feature>
<protein>
    <submittedName>
        <fullName evidence="3">Uncharacterized protein</fullName>
    </submittedName>
</protein>
<feature type="compositionally biased region" description="Polar residues" evidence="1">
    <location>
        <begin position="151"/>
        <end position="172"/>
    </location>
</feature>
<evidence type="ECO:0000313" key="3">
    <source>
        <dbReference type="EMBL" id="SHO75946.1"/>
    </source>
</evidence>
<sequence length="767" mass="87298">MGERSKNHDRQSRPRGSTIVGAGEEELKDRSSWTNFGLPRILPWSKSEGNDLEHASKTPSASENVQLDSLSDSHARSVSSPSNLNRASSSRSDPRSQAPIRQKRGSRVLLLDSRKNSEGPLPPPIVVDLADEVQSEGTSAPAGPSREVYESGNQEEPNVQSQCGNEPQQKGSTITRLGHMIPLHRLGHLWPTSSSGHDDETSRASTRGTGETEEQWEDDGEKPTVRIQESRENENSTQTGPSLHSDAMVDYLDVLDPAVSFFNTLQNYGNSAMLPNIPWLYNRRPMLRMDQLYDENNDNIVSPTSPENPSPLSSISGAAQPSNKDVPPLMVPGAEEDISQASPMDSVLRLDADGQNKSSEDSMEDREYEGETQPWQMDKDEDPHTERWYQMDEEERKELEGHIRHLLTNKSKTKRMARGFWNFVRTPMGFILTLYIFLIFSWGVVIFLFIVHWVDVEPYTTWRVWVEVCDQVLCALFVLRGVGFAPFRAVDTYRMAHIAHFHFLTYKRRKLLHLPKLQNQNELPRYSKERLYRLAGQSSSPPPEEEGPKELDDPSRDLEAIGVRNTDHIRSEGYHLDDLLQPMPGQPGGHQRSREQIQLQRLERAPSIQSMVEKDTREVSVLTPSEQALLQHHQRKFHSSHTFYRYRETSTHQPFPLWLMMTIVILLDIYSCLQACLAGTTWGIRYERRPTVLTATIISFSLSCNAVAGILIWQGGKHTRKTEVVKRRVKLALEQRAIERMERKRKQRTKLDASQLGLEGNLRVEHG</sequence>
<reference evidence="4" key="1">
    <citation type="journal article" date="2017" name="Nucleic Acids Res.">
        <title>Proteogenomics produces comprehensive and highly accurate protein-coding gene annotation in a complete genome assembly of Malassezia sympodialis.</title>
        <authorList>
            <person name="Zhu Y."/>
            <person name="Engstroem P.G."/>
            <person name="Tellgren-Roth C."/>
            <person name="Baudo C.D."/>
            <person name="Kennell J.C."/>
            <person name="Sun S."/>
            <person name="Billmyre R.B."/>
            <person name="Schroeder M.S."/>
            <person name="Andersson A."/>
            <person name="Holm T."/>
            <person name="Sigurgeirsson B."/>
            <person name="Wu G."/>
            <person name="Sankaranarayanan S.R."/>
            <person name="Siddharthan R."/>
            <person name="Sanyal K."/>
            <person name="Lundeberg J."/>
            <person name="Nystedt B."/>
            <person name="Boekhout T."/>
            <person name="Dawson T.L. Jr."/>
            <person name="Heitman J."/>
            <person name="Scheynius A."/>
            <person name="Lehtioe J."/>
        </authorList>
    </citation>
    <scope>NUCLEOTIDE SEQUENCE [LARGE SCALE GENOMIC DNA]</scope>
    <source>
        <strain evidence="4">ATCC 42132</strain>
    </source>
</reference>
<proteinExistence type="predicted"/>
<name>A0A1M8A0I7_MALS4</name>
<feature type="region of interest" description="Disordered" evidence="1">
    <location>
        <begin position="187"/>
        <end position="244"/>
    </location>
</feature>
<feature type="compositionally biased region" description="Low complexity" evidence="1">
    <location>
        <begin position="77"/>
        <end position="91"/>
    </location>
</feature>
<feature type="region of interest" description="Disordered" evidence="1">
    <location>
        <begin position="534"/>
        <end position="556"/>
    </location>
</feature>
<evidence type="ECO:0000313" key="4">
    <source>
        <dbReference type="Proteomes" id="UP000186303"/>
    </source>
</evidence>
<feature type="compositionally biased region" description="Acidic residues" evidence="1">
    <location>
        <begin position="211"/>
        <end position="220"/>
    </location>
</feature>
<dbReference type="EMBL" id="LT671821">
    <property type="protein sequence ID" value="SHO75946.1"/>
    <property type="molecule type" value="Genomic_DNA"/>
</dbReference>
<feature type="region of interest" description="Disordered" evidence="1">
    <location>
        <begin position="354"/>
        <end position="383"/>
    </location>
</feature>
<feature type="region of interest" description="Disordered" evidence="1">
    <location>
        <begin position="297"/>
        <end position="332"/>
    </location>
</feature>
<accession>A0A1M8A0I7</accession>
<feature type="transmembrane region" description="Helical" evidence="2">
    <location>
        <begin position="428"/>
        <end position="452"/>
    </location>
</feature>
<dbReference type="PANTHER" id="PTHR35872">
    <property type="entry name" value="INTEGRAL MEMBRANE PROTEIN (AFU_ORTHOLOGUE AFUA_5G07110)"/>
    <property type="match status" value="1"/>
</dbReference>
<evidence type="ECO:0000256" key="2">
    <source>
        <dbReference type="SAM" id="Phobius"/>
    </source>
</evidence>
<feature type="compositionally biased region" description="Polar residues" evidence="1">
    <location>
        <begin position="298"/>
        <end position="323"/>
    </location>
</feature>
<gene>
    <name evidence="3" type="ORF">MSYG_0280</name>
</gene>
<dbReference type="Pfam" id="PF11204">
    <property type="entry name" value="DUF2985"/>
    <property type="match status" value="1"/>
</dbReference>
<dbReference type="InterPro" id="IPR021369">
    <property type="entry name" value="DUF2985"/>
</dbReference>
<feature type="compositionally biased region" description="Basic and acidic residues" evidence="1">
    <location>
        <begin position="546"/>
        <end position="556"/>
    </location>
</feature>
<dbReference type="AlphaFoldDB" id="A0A1M8A0I7"/>
<feature type="compositionally biased region" description="Basic and acidic residues" evidence="1">
    <location>
        <begin position="1"/>
        <end position="12"/>
    </location>
</feature>